<keyword evidence="3" id="KW-1185">Reference proteome</keyword>
<proteinExistence type="predicted"/>
<evidence type="ECO:0000313" key="1">
    <source>
        <dbReference type="EMBL" id="CAE0687993.1"/>
    </source>
</evidence>
<dbReference type="EMBL" id="HBIW01004196">
    <property type="protein sequence ID" value="CAE0687993.1"/>
    <property type="molecule type" value="Transcribed_RNA"/>
</dbReference>
<reference evidence="2" key="2">
    <citation type="submission" date="2021-11" db="EMBL/GenBank/DDBJ databases">
        <authorList>
            <consortium name="Genoscope - CEA"/>
            <person name="William W."/>
        </authorList>
    </citation>
    <scope>NUCLEOTIDE SEQUENCE</scope>
</reference>
<reference evidence="1" key="1">
    <citation type="submission" date="2021-01" db="EMBL/GenBank/DDBJ databases">
        <authorList>
            <person name="Corre E."/>
            <person name="Pelletier E."/>
            <person name="Niang G."/>
            <person name="Scheremetjew M."/>
            <person name="Finn R."/>
            <person name="Kale V."/>
            <person name="Holt S."/>
            <person name="Cochrane G."/>
            <person name="Meng A."/>
            <person name="Brown T."/>
            <person name="Cohen L."/>
        </authorList>
    </citation>
    <scope>NUCLEOTIDE SEQUENCE</scope>
    <source>
        <strain evidence="1">CCMP1756</strain>
    </source>
</reference>
<dbReference type="Proteomes" id="UP000789595">
    <property type="component" value="Unassembled WGS sequence"/>
</dbReference>
<sequence>MADTPAQAGATTTLGYLADRSAQLAASLREVEAEILKGQGATSLADASRGSHARVARLRANLRETLQPLLDEAEGEGLRGDILKVGDEVRASEKRVAALEQVVECEASIDGAEAELGAGRVVEACAALDDAGSKLDALDREAPYAGELRRRFDAAATGAETRLRELLAHAVTADESRIAVEAADGVVCGRLADRPVATFELLTAARALGCSAEARILDEVVERCSPFVSRCLTAGNRDALTSDGSARRVLKVDADAVTENSVDAELCTKRAHQVVAFLDDALLGNDAYLRSKFHASLVAPLILPAVEKALVRDPRDVAPTQKQMAATRQAVEGLEADLCGRGYGNASLVKALDHAATTAAEAARARVLDEARKALRGDWHNATEAECAPLVDRVNEAEPGEAAPPPTLLVSAVVLDLASIIDRAADEAASAPTAEMASTLFSGVRLSFELFRGFASLQDCSRSPRLARLLANDCLFCARLAARVSVDRGPAIGRAAAQPHLSLVDQIEPLRALADGFRAKADDDVSPPAPPALLSAIAA</sequence>
<dbReference type="OrthoDB" id="10673020at2759"/>
<dbReference type="AlphaFoldDB" id="A0A7S3ZMF9"/>
<evidence type="ECO:0000313" key="3">
    <source>
        <dbReference type="Proteomes" id="UP000789595"/>
    </source>
</evidence>
<name>A0A7S3ZMF9_9STRA</name>
<protein>
    <submittedName>
        <fullName evidence="1">Uncharacterized protein</fullName>
    </submittedName>
</protein>
<dbReference type="EMBL" id="CAKKNE010000002">
    <property type="protein sequence ID" value="CAH0368361.1"/>
    <property type="molecule type" value="Genomic_DNA"/>
</dbReference>
<accession>A0A7S3ZMF9</accession>
<organism evidence="1">
    <name type="scientific">Pelagomonas calceolata</name>
    <dbReference type="NCBI Taxonomy" id="35677"/>
    <lineage>
        <taxon>Eukaryota</taxon>
        <taxon>Sar</taxon>
        <taxon>Stramenopiles</taxon>
        <taxon>Ochrophyta</taxon>
        <taxon>Pelagophyceae</taxon>
        <taxon>Pelagomonadales</taxon>
        <taxon>Pelagomonadaceae</taxon>
        <taxon>Pelagomonas</taxon>
    </lineage>
</organism>
<evidence type="ECO:0000313" key="2">
    <source>
        <dbReference type="EMBL" id="CAH0368361.1"/>
    </source>
</evidence>
<gene>
    <name evidence="1" type="ORF">PCAL00307_LOCUS3427</name>
    <name evidence="2" type="ORF">PECAL_2P14230</name>
</gene>